<evidence type="ECO:0000313" key="3">
    <source>
        <dbReference type="EMBL" id="GLY90212.1"/>
    </source>
</evidence>
<feature type="region of interest" description="Disordered" evidence="1">
    <location>
        <begin position="73"/>
        <end position="107"/>
    </location>
</feature>
<feature type="transmembrane region" description="Helical" evidence="2">
    <location>
        <begin position="148"/>
        <end position="174"/>
    </location>
</feature>
<dbReference type="RefSeq" id="WP_285580926.1">
    <property type="nucleotide sequence ID" value="NZ_BSTK01000015.1"/>
</dbReference>
<gene>
    <name evidence="3" type="ORF">Airi02_081410</name>
</gene>
<proteinExistence type="predicted"/>
<keyword evidence="2" id="KW-0472">Membrane</keyword>
<feature type="transmembrane region" description="Helical" evidence="2">
    <location>
        <begin position="238"/>
        <end position="257"/>
    </location>
</feature>
<feature type="transmembrane region" description="Helical" evidence="2">
    <location>
        <begin position="283"/>
        <end position="305"/>
    </location>
</feature>
<evidence type="ECO:0000256" key="2">
    <source>
        <dbReference type="SAM" id="Phobius"/>
    </source>
</evidence>
<evidence type="ECO:0000313" key="4">
    <source>
        <dbReference type="Proteomes" id="UP001165074"/>
    </source>
</evidence>
<keyword evidence="4" id="KW-1185">Reference proteome</keyword>
<feature type="compositionally biased region" description="Low complexity" evidence="1">
    <location>
        <begin position="86"/>
        <end position="101"/>
    </location>
</feature>
<name>A0A9W6SCP7_9ACTN</name>
<organism evidence="3 4">
    <name type="scientific">Actinoallomurus iriomotensis</name>
    <dbReference type="NCBI Taxonomy" id="478107"/>
    <lineage>
        <taxon>Bacteria</taxon>
        <taxon>Bacillati</taxon>
        <taxon>Actinomycetota</taxon>
        <taxon>Actinomycetes</taxon>
        <taxon>Streptosporangiales</taxon>
        <taxon>Thermomonosporaceae</taxon>
        <taxon>Actinoallomurus</taxon>
    </lineage>
</organism>
<feature type="region of interest" description="Disordered" evidence="1">
    <location>
        <begin position="26"/>
        <end position="47"/>
    </location>
</feature>
<keyword evidence="2" id="KW-0812">Transmembrane</keyword>
<accession>A0A9W6SCP7</accession>
<reference evidence="3" key="1">
    <citation type="submission" date="2023-03" db="EMBL/GenBank/DDBJ databases">
        <title>Actinoallomurus iriomotensis NBRC 103684.</title>
        <authorList>
            <person name="Ichikawa N."/>
            <person name="Sato H."/>
            <person name="Tonouchi N."/>
        </authorList>
    </citation>
    <scope>NUCLEOTIDE SEQUENCE</scope>
    <source>
        <strain evidence="3">NBRC 103684</strain>
    </source>
</reference>
<dbReference type="EMBL" id="BSTK01000015">
    <property type="protein sequence ID" value="GLY90212.1"/>
    <property type="molecule type" value="Genomic_DNA"/>
</dbReference>
<protein>
    <submittedName>
        <fullName evidence="3">Uncharacterized protein</fullName>
    </submittedName>
</protein>
<keyword evidence="2" id="KW-1133">Transmembrane helix</keyword>
<feature type="transmembrane region" description="Helical" evidence="2">
    <location>
        <begin position="204"/>
        <end position="226"/>
    </location>
</feature>
<sequence length="320" mass="33522">MKVWGRWETAWWLPALGPVRYAAGEGQQRGIGPSFAQRSSPLSSPVQQRFHGDRRLLVIVRGEDLRQQARVVGGLDGEPQPWIGSPGAAGTPRRRGAAPPATEDPGSVLSFQASVQEDPLASTGMSPDLSAGGEPAVHATAMRAPVRLLAATAAAAGLLLASTTVLMWATGVVWHVEQQPSDPSADVFVAVETSGTGLWDGPNAGSAILLVTVALATAALAGTGALRRRPRLVRLSSAPAAVAFAATWALIVGTYVWGGSRLRSDVGGHHIRIVLRPRPRVEAAWPAALCLSAVALAAAIGAWWIMRRRYRALPGGRPPG</sequence>
<comment type="caution">
    <text evidence="3">The sequence shown here is derived from an EMBL/GenBank/DDBJ whole genome shotgun (WGS) entry which is preliminary data.</text>
</comment>
<dbReference type="AlphaFoldDB" id="A0A9W6SCP7"/>
<evidence type="ECO:0000256" key="1">
    <source>
        <dbReference type="SAM" id="MobiDB-lite"/>
    </source>
</evidence>
<dbReference type="Proteomes" id="UP001165074">
    <property type="component" value="Unassembled WGS sequence"/>
</dbReference>
<feature type="compositionally biased region" description="Polar residues" evidence="1">
    <location>
        <begin position="36"/>
        <end position="47"/>
    </location>
</feature>